<gene>
    <name evidence="6" type="ORF">NC653_035111</name>
</gene>
<dbReference type="SUPFAM" id="SSF47473">
    <property type="entry name" value="EF-hand"/>
    <property type="match status" value="1"/>
</dbReference>
<dbReference type="Gene3D" id="1.10.238.10">
    <property type="entry name" value="EF-hand"/>
    <property type="match status" value="2"/>
</dbReference>
<dbReference type="PANTHER" id="PTHR10891">
    <property type="entry name" value="EF-HAND CALCIUM-BINDING DOMAIN CONTAINING PROTEIN"/>
    <property type="match status" value="1"/>
</dbReference>
<dbReference type="PROSITE" id="PS00018">
    <property type="entry name" value="EF_HAND_1"/>
    <property type="match status" value="3"/>
</dbReference>
<evidence type="ECO:0000256" key="3">
    <source>
        <dbReference type="ARBA" id="ARBA00022837"/>
    </source>
</evidence>
<keyword evidence="3" id="KW-0106">Calcium</keyword>
<feature type="domain" description="EF-hand" evidence="5">
    <location>
        <begin position="2"/>
        <end position="37"/>
    </location>
</feature>
<evidence type="ECO:0000256" key="2">
    <source>
        <dbReference type="ARBA" id="ARBA00022737"/>
    </source>
</evidence>
<reference evidence="6" key="1">
    <citation type="journal article" date="2023" name="Mol. Ecol. Resour.">
        <title>Chromosome-level genome assembly of a triploid poplar Populus alba 'Berolinensis'.</title>
        <authorList>
            <person name="Chen S."/>
            <person name="Yu Y."/>
            <person name="Wang X."/>
            <person name="Wang S."/>
            <person name="Zhang T."/>
            <person name="Zhou Y."/>
            <person name="He R."/>
            <person name="Meng N."/>
            <person name="Wang Y."/>
            <person name="Liu W."/>
            <person name="Liu Z."/>
            <person name="Liu J."/>
            <person name="Guo Q."/>
            <person name="Huang H."/>
            <person name="Sederoff R.R."/>
            <person name="Wang G."/>
            <person name="Qu G."/>
            <person name="Chen S."/>
        </authorList>
    </citation>
    <scope>NUCLEOTIDE SEQUENCE</scope>
    <source>
        <strain evidence="6">SC-2020</strain>
    </source>
</reference>
<evidence type="ECO:0000256" key="4">
    <source>
        <dbReference type="SAM" id="MobiDB-lite"/>
    </source>
</evidence>
<dbReference type="GO" id="GO:0005509">
    <property type="term" value="F:calcium ion binding"/>
    <property type="evidence" value="ECO:0007669"/>
    <property type="project" value="InterPro"/>
</dbReference>
<feature type="domain" description="EF-hand" evidence="5">
    <location>
        <begin position="38"/>
        <end position="73"/>
    </location>
</feature>
<dbReference type="SMART" id="SM00054">
    <property type="entry name" value="EFh"/>
    <property type="match status" value="4"/>
</dbReference>
<comment type="caution">
    <text evidence="6">The sequence shown here is derived from an EMBL/GenBank/DDBJ whole genome shotgun (WGS) entry which is preliminary data.</text>
</comment>
<dbReference type="Proteomes" id="UP001164929">
    <property type="component" value="Chromosome 15"/>
</dbReference>
<dbReference type="AlphaFoldDB" id="A0AAD6PX27"/>
<feature type="domain" description="EF-hand" evidence="5">
    <location>
        <begin position="74"/>
        <end position="109"/>
    </location>
</feature>
<feature type="region of interest" description="Disordered" evidence="4">
    <location>
        <begin position="210"/>
        <end position="248"/>
    </location>
</feature>
<dbReference type="InterPro" id="IPR011992">
    <property type="entry name" value="EF-hand-dom_pair"/>
</dbReference>
<sequence>MVNAREFEVVFRHLDENGDGKVSPSELSRRLGLIAGEFLVKEAELAVESLDSDGDGLLGLEDLVRLMEAGGEEEKLHDLREAFRLYDIDNCGFIRAKDLKTMLGRLGESRSIDECEVMINKFDLNGDGVLSFEEFMHREERAFSMKMDCGVSAGEAPNSVFPGKVLLKQISLPKTAWILIYQPWSCCTTFNKFAGISVSVNETLKSDTISETLSSSSNETDKVSNPSYSMESPVIEDNPVAKNNLNSD</sequence>
<keyword evidence="2" id="KW-0677">Repeat</keyword>
<evidence type="ECO:0000256" key="1">
    <source>
        <dbReference type="ARBA" id="ARBA00022723"/>
    </source>
</evidence>
<organism evidence="6 7">
    <name type="scientific">Populus alba x Populus x berolinensis</name>
    <dbReference type="NCBI Taxonomy" id="444605"/>
    <lineage>
        <taxon>Eukaryota</taxon>
        <taxon>Viridiplantae</taxon>
        <taxon>Streptophyta</taxon>
        <taxon>Embryophyta</taxon>
        <taxon>Tracheophyta</taxon>
        <taxon>Spermatophyta</taxon>
        <taxon>Magnoliopsida</taxon>
        <taxon>eudicotyledons</taxon>
        <taxon>Gunneridae</taxon>
        <taxon>Pentapetalae</taxon>
        <taxon>rosids</taxon>
        <taxon>fabids</taxon>
        <taxon>Malpighiales</taxon>
        <taxon>Salicaceae</taxon>
        <taxon>Saliceae</taxon>
        <taxon>Populus</taxon>
    </lineage>
</organism>
<accession>A0AAD6PX27</accession>
<proteinExistence type="predicted"/>
<protein>
    <recommendedName>
        <fullName evidence="5">EF-hand domain-containing protein</fullName>
    </recommendedName>
</protein>
<evidence type="ECO:0000313" key="7">
    <source>
        <dbReference type="Proteomes" id="UP001164929"/>
    </source>
</evidence>
<keyword evidence="7" id="KW-1185">Reference proteome</keyword>
<evidence type="ECO:0000259" key="5">
    <source>
        <dbReference type="PROSITE" id="PS50222"/>
    </source>
</evidence>
<dbReference type="InterPro" id="IPR039647">
    <property type="entry name" value="EF_hand_pair_protein_CML-like"/>
</dbReference>
<keyword evidence="1" id="KW-0479">Metal-binding</keyword>
<feature type="domain" description="EF-hand" evidence="5">
    <location>
        <begin position="110"/>
        <end position="145"/>
    </location>
</feature>
<dbReference type="PROSITE" id="PS50222">
    <property type="entry name" value="EF_HAND_2"/>
    <property type="match status" value="4"/>
</dbReference>
<name>A0AAD6PX27_9ROSI</name>
<dbReference type="FunFam" id="1.10.238.10:FF:000341">
    <property type="entry name" value="Putative calcium-binding protein CML19"/>
    <property type="match status" value="1"/>
</dbReference>
<evidence type="ECO:0000313" key="6">
    <source>
        <dbReference type="EMBL" id="KAJ6970731.1"/>
    </source>
</evidence>
<dbReference type="InterPro" id="IPR018247">
    <property type="entry name" value="EF_Hand_1_Ca_BS"/>
</dbReference>
<dbReference type="EMBL" id="JAQIZT010000015">
    <property type="protein sequence ID" value="KAJ6970731.1"/>
    <property type="molecule type" value="Genomic_DNA"/>
</dbReference>
<dbReference type="CDD" id="cd00051">
    <property type="entry name" value="EFh"/>
    <property type="match status" value="2"/>
</dbReference>
<dbReference type="Pfam" id="PF13499">
    <property type="entry name" value="EF-hand_7"/>
    <property type="match status" value="2"/>
</dbReference>
<dbReference type="InterPro" id="IPR002048">
    <property type="entry name" value="EF_hand_dom"/>
</dbReference>